<feature type="domain" description="SRCR" evidence="3">
    <location>
        <begin position="1"/>
        <end position="66"/>
    </location>
</feature>
<comment type="caution">
    <text evidence="4">The sequence shown here is derived from an EMBL/GenBank/DDBJ whole genome shotgun (WGS) entry which is preliminary data.</text>
</comment>
<name>A0A2J7ZIJ4_9CHLO</name>
<dbReference type="SUPFAM" id="SSF56487">
    <property type="entry name" value="SRCR-like"/>
    <property type="match status" value="1"/>
</dbReference>
<dbReference type="InterPro" id="IPR001190">
    <property type="entry name" value="SRCR"/>
</dbReference>
<reference evidence="4 5" key="1">
    <citation type="journal article" date="2017" name="Mol. Biol. Evol.">
        <title>The 4-celled Tetrabaena socialis nuclear genome reveals the essential components for genetic control of cell number at the origin of multicellularity in the volvocine lineage.</title>
        <authorList>
            <person name="Featherston J."/>
            <person name="Arakaki Y."/>
            <person name="Hanschen E.R."/>
            <person name="Ferris P.J."/>
            <person name="Michod R.E."/>
            <person name="Olson B.J.S.C."/>
            <person name="Nozaki H."/>
            <person name="Durand P.M."/>
        </authorList>
    </citation>
    <scope>NUCLEOTIDE SEQUENCE [LARGE SCALE GENOMIC DNA]</scope>
    <source>
        <strain evidence="4 5">NIES-571</strain>
    </source>
</reference>
<dbReference type="Proteomes" id="UP000236333">
    <property type="component" value="Unassembled WGS sequence"/>
</dbReference>
<evidence type="ECO:0000256" key="1">
    <source>
        <dbReference type="ARBA" id="ARBA00023157"/>
    </source>
</evidence>
<dbReference type="PANTHER" id="PTHR48071:SF18">
    <property type="entry name" value="DELETED IN MALIGNANT BRAIN TUMORS 1 PROTEIN-RELATED"/>
    <property type="match status" value="1"/>
</dbReference>
<dbReference type="PROSITE" id="PS50287">
    <property type="entry name" value="SRCR_2"/>
    <property type="match status" value="1"/>
</dbReference>
<accession>A0A2J7ZIJ4</accession>
<protein>
    <recommendedName>
        <fullName evidence="3">SRCR domain-containing protein</fullName>
    </recommendedName>
</protein>
<dbReference type="EMBL" id="PGGS01001718">
    <property type="protein sequence ID" value="PNH00091.1"/>
    <property type="molecule type" value="Genomic_DNA"/>
</dbReference>
<dbReference type="Gene3D" id="3.10.250.10">
    <property type="entry name" value="SRCR-like domain"/>
    <property type="match status" value="1"/>
</dbReference>
<feature type="non-terminal residue" evidence="4">
    <location>
        <position position="1"/>
    </location>
</feature>
<proteinExistence type="predicted"/>
<dbReference type="SMART" id="SM00202">
    <property type="entry name" value="SR"/>
    <property type="match status" value="1"/>
</dbReference>
<feature type="region of interest" description="Disordered" evidence="2">
    <location>
        <begin position="352"/>
        <end position="374"/>
    </location>
</feature>
<keyword evidence="5" id="KW-1185">Reference proteome</keyword>
<dbReference type="GO" id="GO:0016020">
    <property type="term" value="C:membrane"/>
    <property type="evidence" value="ECO:0007669"/>
    <property type="project" value="InterPro"/>
</dbReference>
<organism evidence="4 5">
    <name type="scientific">Tetrabaena socialis</name>
    <dbReference type="NCBI Taxonomy" id="47790"/>
    <lineage>
        <taxon>Eukaryota</taxon>
        <taxon>Viridiplantae</taxon>
        <taxon>Chlorophyta</taxon>
        <taxon>core chlorophytes</taxon>
        <taxon>Chlorophyceae</taxon>
        <taxon>CS clade</taxon>
        <taxon>Chlamydomonadales</taxon>
        <taxon>Tetrabaenaceae</taxon>
        <taxon>Tetrabaena</taxon>
    </lineage>
</organism>
<dbReference type="Pfam" id="PF00530">
    <property type="entry name" value="SRCR"/>
    <property type="match status" value="1"/>
</dbReference>
<evidence type="ECO:0000259" key="3">
    <source>
        <dbReference type="PROSITE" id="PS50287"/>
    </source>
</evidence>
<feature type="region of interest" description="Disordered" evidence="2">
    <location>
        <begin position="65"/>
        <end position="145"/>
    </location>
</feature>
<dbReference type="InterPro" id="IPR036772">
    <property type="entry name" value="SRCR-like_dom_sf"/>
</dbReference>
<dbReference type="AlphaFoldDB" id="A0A2J7ZIJ4"/>
<gene>
    <name evidence="4" type="ORF">TSOC_014102</name>
</gene>
<evidence type="ECO:0000313" key="4">
    <source>
        <dbReference type="EMBL" id="PNH00091.1"/>
    </source>
</evidence>
<keyword evidence="1" id="KW-1015">Disulfide bond</keyword>
<feature type="compositionally biased region" description="Pro residues" evidence="2">
    <location>
        <begin position="69"/>
        <end position="85"/>
    </location>
</feature>
<dbReference type="PANTHER" id="PTHR48071">
    <property type="entry name" value="SRCR DOMAIN-CONTAINING PROTEIN"/>
    <property type="match status" value="1"/>
</dbReference>
<sequence>TQNQVALSGVWGAICADGWDDADADVACRQLDFSAGLDASGRSPFLFPVGQGLSRWRVVHMTRVECPTDQPPPPPAPPPPQPQPSVTPAFQLASGDKEGSTDAAAGIQAPLPQPLPTSSRPPSPKRWRAPAADLSSCPHSTSDASSCHYRDQAAARCFRTRADAATAASSPPPPRAPPAPPLPYNSSSGVVCIYVYYGDLHLAHGMALLPHDACARSAAALTPLLLSEPMGLAPPGLECAGYISKSFSVCGTVADAWVATAWVAGLPVGYGDGWARALVEQVGLAFATYTRELDYDYGSVGGSKSNVHVAVYGPGLAWPAALEPFMLEREVGWDELGLTPSDRTVRTVLLSPPPQSPDWISGEVAAEPMEGDGA</sequence>
<evidence type="ECO:0000256" key="2">
    <source>
        <dbReference type="SAM" id="MobiDB-lite"/>
    </source>
</evidence>
<evidence type="ECO:0000313" key="5">
    <source>
        <dbReference type="Proteomes" id="UP000236333"/>
    </source>
</evidence>
<feature type="compositionally biased region" description="Pro residues" evidence="2">
    <location>
        <begin position="111"/>
        <end position="122"/>
    </location>
</feature>